<gene>
    <name evidence="2" type="ORF">Ga0061068_10494</name>
</gene>
<dbReference type="AlphaFoldDB" id="A0A0K6IU63"/>
<dbReference type="Pfam" id="PF13439">
    <property type="entry name" value="Glyco_transf_4"/>
    <property type="match status" value="1"/>
</dbReference>
<dbReference type="PANTHER" id="PTHR45947:SF3">
    <property type="entry name" value="SULFOQUINOVOSYL TRANSFERASE SQD2"/>
    <property type="match status" value="1"/>
</dbReference>
<evidence type="ECO:0000313" key="2">
    <source>
        <dbReference type="EMBL" id="CUB06887.1"/>
    </source>
</evidence>
<evidence type="ECO:0000259" key="1">
    <source>
        <dbReference type="Pfam" id="PF13439"/>
    </source>
</evidence>
<dbReference type="SUPFAM" id="SSF53756">
    <property type="entry name" value="UDP-Glycosyltransferase/glycogen phosphorylase"/>
    <property type="match status" value="1"/>
</dbReference>
<dbReference type="InterPro" id="IPR028098">
    <property type="entry name" value="Glyco_trans_4-like_N"/>
</dbReference>
<dbReference type="Gene3D" id="3.40.50.2000">
    <property type="entry name" value="Glycogen Phosphorylase B"/>
    <property type="match status" value="2"/>
</dbReference>
<dbReference type="Proteomes" id="UP000182108">
    <property type="component" value="Unassembled WGS sequence"/>
</dbReference>
<dbReference type="GO" id="GO:0016757">
    <property type="term" value="F:glycosyltransferase activity"/>
    <property type="evidence" value="ECO:0007669"/>
    <property type="project" value="UniProtKB-ARBA"/>
</dbReference>
<keyword evidence="3" id="KW-1185">Reference proteome</keyword>
<dbReference type="PANTHER" id="PTHR45947">
    <property type="entry name" value="SULFOQUINOVOSYL TRANSFERASE SQD2"/>
    <property type="match status" value="1"/>
</dbReference>
<name>A0A0K6IU63_9PROT</name>
<protein>
    <submittedName>
        <fullName evidence="2">Glycosyltransferase involved in cell wall bisynthesis</fullName>
    </submittedName>
</protein>
<sequence length="390" mass="42062">MPERRLRLSVVTETYPPEINGVARTVGRMLQEAVAAGHELEVVRPDQGRAEGEELAGVASLRVGAIALPRYPGLRMGWPAYGRLVRHWRQKRPDGVHLVTEGPLGLAALAAARRLGIPLTSALHTNFDAYGAHYGLGWLRGGIAAYLRAFHNATQCTFVPTQRQRDALLAAGYRRVEVLARGVDAELFSPARRDPALRRHWGVGEEGLAVLYVGRLAPEKNLDLLARAFQAIAAHRPEAKLVVVGEGPMAACWRRDHPEFVFCGARRGEDLAAHYASADLFLFPSLTETFGNVVLEAMASGLPLVGYDEAAVAECVEDGVSGLSCPPGDEDSFIARACRIAADAPLRRRLGTAARAAAARRSWAEIFRQAEAVLCAVLQEGGEAVSVTSA</sequence>
<dbReference type="EMBL" id="CYHH01000004">
    <property type="protein sequence ID" value="CUB06887.1"/>
    <property type="molecule type" value="Genomic_DNA"/>
</dbReference>
<dbReference type="InterPro" id="IPR050194">
    <property type="entry name" value="Glycosyltransferase_grp1"/>
</dbReference>
<dbReference type="Pfam" id="PF13692">
    <property type="entry name" value="Glyco_trans_1_4"/>
    <property type="match status" value="1"/>
</dbReference>
<accession>A0A0K6IU63</accession>
<dbReference type="RefSeq" id="WP_055423292.1">
    <property type="nucleotide sequence ID" value="NZ_CYHH01000004.1"/>
</dbReference>
<reference evidence="3" key="1">
    <citation type="submission" date="2015-08" db="EMBL/GenBank/DDBJ databases">
        <authorList>
            <person name="Babu N.S."/>
            <person name="Beckwith C.J."/>
            <person name="Beseler K.G."/>
            <person name="Brison A."/>
            <person name="Carone J.V."/>
            <person name="Caskin T.P."/>
            <person name="Diamond M."/>
            <person name="Durham M.E."/>
            <person name="Foxe J.M."/>
            <person name="Go M."/>
            <person name="Henderson B.A."/>
            <person name="Jones I.B."/>
            <person name="McGettigan J.A."/>
            <person name="Micheletti S.J."/>
            <person name="Nasrallah M.E."/>
            <person name="Ortiz D."/>
            <person name="Piller C.R."/>
            <person name="Privatt S.R."/>
            <person name="Schneider S.L."/>
            <person name="Sharp S."/>
            <person name="Smith T.C."/>
            <person name="Stanton J.D."/>
            <person name="Ullery H.E."/>
            <person name="Wilson R.J."/>
            <person name="Serrano M.G."/>
            <person name="Buck G."/>
            <person name="Lee V."/>
            <person name="Wang Y."/>
            <person name="Carvalho R."/>
            <person name="Voegtly L."/>
            <person name="Shi R."/>
            <person name="Duckworth R."/>
            <person name="Johnson A."/>
            <person name="Loviza R."/>
            <person name="Walstead R."/>
            <person name="Shah Z."/>
            <person name="Kiflezghi M."/>
            <person name="Wade K."/>
            <person name="Ball S.L."/>
            <person name="Bradley K.W."/>
            <person name="Asai D.J."/>
            <person name="Bowman C.A."/>
            <person name="Russell D.A."/>
            <person name="Pope W.H."/>
            <person name="Jacobs-Sera D."/>
            <person name="Hendrix R.W."/>
            <person name="Hatfull G.F."/>
        </authorList>
    </citation>
    <scope>NUCLEOTIDE SEQUENCE [LARGE SCALE GENOMIC DNA]</scope>
    <source>
        <strain evidence="3">JCM 19170</strain>
    </source>
</reference>
<dbReference type="CDD" id="cd03814">
    <property type="entry name" value="GT4-like"/>
    <property type="match status" value="1"/>
</dbReference>
<keyword evidence="2" id="KW-0808">Transferase</keyword>
<proteinExistence type="predicted"/>
<evidence type="ECO:0000313" key="3">
    <source>
        <dbReference type="Proteomes" id="UP000182108"/>
    </source>
</evidence>
<organism evidence="2 3">
    <name type="scientific">Tepidiphilus thermophilus</name>
    <dbReference type="NCBI Taxonomy" id="876478"/>
    <lineage>
        <taxon>Bacteria</taxon>
        <taxon>Pseudomonadati</taxon>
        <taxon>Pseudomonadota</taxon>
        <taxon>Hydrogenophilia</taxon>
        <taxon>Hydrogenophilales</taxon>
        <taxon>Hydrogenophilaceae</taxon>
        <taxon>Tepidiphilus</taxon>
    </lineage>
</organism>
<feature type="domain" description="Glycosyltransferase subfamily 4-like N-terminal" evidence="1">
    <location>
        <begin position="19"/>
        <end position="186"/>
    </location>
</feature>